<dbReference type="EMBL" id="LAZR01018643">
    <property type="protein sequence ID" value="KKL95569.1"/>
    <property type="molecule type" value="Genomic_DNA"/>
</dbReference>
<name>A0A0F9G9M5_9ZZZZ</name>
<dbReference type="AlphaFoldDB" id="A0A0F9G9M5"/>
<accession>A0A0F9G9M5</accession>
<sequence length="74" mass="8705">MIPRVSEETTRQQLLEENVRLWQLIDTHKNHSCLTSPLVLELREAAKEYELAPYDHNFEEGRRLRKALAAMEEG</sequence>
<gene>
    <name evidence="1" type="ORF">LCGC14_1853240</name>
</gene>
<organism evidence="1">
    <name type="scientific">marine sediment metagenome</name>
    <dbReference type="NCBI Taxonomy" id="412755"/>
    <lineage>
        <taxon>unclassified sequences</taxon>
        <taxon>metagenomes</taxon>
        <taxon>ecological metagenomes</taxon>
    </lineage>
</organism>
<comment type="caution">
    <text evidence="1">The sequence shown here is derived from an EMBL/GenBank/DDBJ whole genome shotgun (WGS) entry which is preliminary data.</text>
</comment>
<proteinExistence type="predicted"/>
<reference evidence="1" key="1">
    <citation type="journal article" date="2015" name="Nature">
        <title>Complex archaea that bridge the gap between prokaryotes and eukaryotes.</title>
        <authorList>
            <person name="Spang A."/>
            <person name="Saw J.H."/>
            <person name="Jorgensen S.L."/>
            <person name="Zaremba-Niedzwiedzka K."/>
            <person name="Martijn J."/>
            <person name="Lind A.E."/>
            <person name="van Eijk R."/>
            <person name="Schleper C."/>
            <person name="Guy L."/>
            <person name="Ettema T.J."/>
        </authorList>
    </citation>
    <scope>NUCLEOTIDE SEQUENCE</scope>
</reference>
<evidence type="ECO:0000313" key="1">
    <source>
        <dbReference type="EMBL" id="KKL95569.1"/>
    </source>
</evidence>
<protein>
    <submittedName>
        <fullName evidence="1">Uncharacterized protein</fullName>
    </submittedName>
</protein>